<reference evidence="2" key="1">
    <citation type="journal article" date="2013" name="Genome Announc.">
        <title>Draft genome sequence of the basidiomycetous yeast-like fungus Pseudozyma hubeiensis SY62, which produces an abundant amount of the biosurfactant mannosylerythritol lipids.</title>
        <authorList>
            <person name="Konishi M."/>
            <person name="Hatada Y."/>
            <person name="Horiuchi J."/>
        </authorList>
    </citation>
    <scope>NUCLEOTIDE SEQUENCE [LARGE SCALE GENOMIC DNA]</scope>
    <source>
        <strain evidence="2">SY62</strain>
    </source>
</reference>
<proteinExistence type="predicted"/>
<sequence>MPDCGPPMGTRKRAGDKLARLVHVERCVSLLRYLPTGSPLDSKAPLRCCRANICRHCDTCVDVRQQAER</sequence>
<dbReference type="EMBL" id="DF238784">
    <property type="protein sequence ID" value="GAC94435.1"/>
    <property type="molecule type" value="Genomic_DNA"/>
</dbReference>
<keyword evidence="2" id="KW-1185">Reference proteome</keyword>
<dbReference type="GeneID" id="24107301"/>
<dbReference type="Proteomes" id="UP000014071">
    <property type="component" value="Unassembled WGS sequence"/>
</dbReference>
<evidence type="ECO:0000313" key="2">
    <source>
        <dbReference type="Proteomes" id="UP000014071"/>
    </source>
</evidence>
<accession>R9P8N0</accession>
<gene>
    <name evidence="1" type="ORF">PHSY_002006</name>
</gene>
<protein>
    <submittedName>
        <fullName evidence="1">Uncharacterized protein</fullName>
    </submittedName>
</protein>
<dbReference type="RefSeq" id="XP_012188022.1">
    <property type="nucleotide sequence ID" value="XM_012332632.1"/>
</dbReference>
<evidence type="ECO:0000313" key="1">
    <source>
        <dbReference type="EMBL" id="GAC94435.1"/>
    </source>
</evidence>
<organism evidence="1 2">
    <name type="scientific">Pseudozyma hubeiensis (strain SY62)</name>
    <name type="common">Yeast</name>
    <dbReference type="NCBI Taxonomy" id="1305764"/>
    <lineage>
        <taxon>Eukaryota</taxon>
        <taxon>Fungi</taxon>
        <taxon>Dikarya</taxon>
        <taxon>Basidiomycota</taxon>
        <taxon>Ustilaginomycotina</taxon>
        <taxon>Ustilaginomycetes</taxon>
        <taxon>Ustilaginales</taxon>
        <taxon>Ustilaginaceae</taxon>
        <taxon>Pseudozyma</taxon>
    </lineage>
</organism>
<dbReference type="AlphaFoldDB" id="R9P8N0"/>
<dbReference type="HOGENOM" id="CLU_2777030_0_0_1"/>
<name>R9P8N0_PSEHS</name>